<dbReference type="Proteomes" id="UP000004662">
    <property type="component" value="Chromosome"/>
</dbReference>
<protein>
    <submittedName>
        <fullName evidence="6">Extracellular solute-binding protein family 3</fullName>
    </submittedName>
</protein>
<dbReference type="PANTHER" id="PTHR30024:SF47">
    <property type="entry name" value="TAURINE-BINDING PERIPLASMIC PROTEIN"/>
    <property type="match status" value="1"/>
</dbReference>
<dbReference type="eggNOG" id="COG0715">
    <property type="taxonomic scope" value="Bacteria"/>
</dbReference>
<organism evidence="6 7">
    <name type="scientific">Solidesulfovibrio carbinoliphilus subsp. oakridgensis</name>
    <dbReference type="NCBI Taxonomy" id="694327"/>
    <lineage>
        <taxon>Bacteria</taxon>
        <taxon>Pseudomonadati</taxon>
        <taxon>Thermodesulfobacteriota</taxon>
        <taxon>Desulfovibrionia</taxon>
        <taxon>Desulfovibrionales</taxon>
        <taxon>Desulfovibrionaceae</taxon>
        <taxon>Solidesulfovibrio</taxon>
    </lineage>
</organism>
<keyword evidence="3 4" id="KW-0732">Signal</keyword>
<evidence type="ECO:0000313" key="7">
    <source>
        <dbReference type="Proteomes" id="UP000004662"/>
    </source>
</evidence>
<evidence type="ECO:0000256" key="3">
    <source>
        <dbReference type="ARBA" id="ARBA00022729"/>
    </source>
</evidence>
<dbReference type="Gene3D" id="3.40.190.10">
    <property type="entry name" value="Periplasmic binding protein-like II"/>
    <property type="match status" value="2"/>
</dbReference>
<keyword evidence="7" id="KW-1185">Reference proteome</keyword>
<feature type="signal peptide" evidence="4">
    <location>
        <begin position="1"/>
        <end position="20"/>
    </location>
</feature>
<accession>G7QA28</accession>
<reference evidence="7" key="1">
    <citation type="journal article" date="2015" name="Genome Announc.">
        <title>High-Quality Draft Genome Sequence of Desulfovibrio carbinoliphilus FW-101-2B, an Organic Acid-Oxidizing Sulfate-Reducing Bacterium Isolated from Uranium(VI)-Contaminated Groundwater.</title>
        <authorList>
            <person name="Ramsay B.D."/>
            <person name="Hwang C."/>
            <person name="Woo H.L."/>
            <person name="Carroll S.L."/>
            <person name="Lucas S."/>
            <person name="Han J."/>
            <person name="Lapidus A.L."/>
            <person name="Cheng J.F."/>
            <person name="Goodwin L.A."/>
            <person name="Pitluck S."/>
            <person name="Peters L."/>
            <person name="Chertkov O."/>
            <person name="Held B."/>
            <person name="Detter J.C."/>
            <person name="Han C.S."/>
            <person name="Tapia R."/>
            <person name="Land M.L."/>
            <person name="Hauser L.J."/>
            <person name="Kyrpides N.C."/>
            <person name="Ivanova N.N."/>
            <person name="Mikhailova N."/>
            <person name="Pagani I."/>
            <person name="Woyke T."/>
            <person name="Arkin A.P."/>
            <person name="Dehal P."/>
            <person name="Chivian D."/>
            <person name="Criddle C.S."/>
            <person name="Wu W."/>
            <person name="Chakraborty R."/>
            <person name="Hazen T.C."/>
            <person name="Fields M.W."/>
        </authorList>
    </citation>
    <scope>NUCLEOTIDE SEQUENCE [LARGE SCALE GENOMIC DNA]</scope>
    <source>
        <strain evidence="7">FW-101-2B</strain>
    </source>
</reference>
<dbReference type="EMBL" id="CM001368">
    <property type="protein sequence ID" value="EHJ47858.1"/>
    <property type="molecule type" value="Genomic_DNA"/>
</dbReference>
<dbReference type="SUPFAM" id="SSF53850">
    <property type="entry name" value="Periplasmic binding protein-like II"/>
    <property type="match status" value="1"/>
</dbReference>
<evidence type="ECO:0000256" key="4">
    <source>
        <dbReference type="SAM" id="SignalP"/>
    </source>
</evidence>
<dbReference type="PANTHER" id="PTHR30024">
    <property type="entry name" value="ALIPHATIC SULFONATES-BINDING PROTEIN-RELATED"/>
    <property type="match status" value="1"/>
</dbReference>
<dbReference type="HOGENOM" id="CLU_028871_9_0_7"/>
<dbReference type="GO" id="GO:0042597">
    <property type="term" value="C:periplasmic space"/>
    <property type="evidence" value="ECO:0007669"/>
    <property type="project" value="UniProtKB-SubCell"/>
</dbReference>
<evidence type="ECO:0000256" key="1">
    <source>
        <dbReference type="ARBA" id="ARBA00004418"/>
    </source>
</evidence>
<feature type="domain" description="Solute-binding protein family 3/N-terminal" evidence="5">
    <location>
        <begin position="39"/>
        <end position="257"/>
    </location>
</feature>
<evidence type="ECO:0000313" key="6">
    <source>
        <dbReference type="EMBL" id="EHJ47858.1"/>
    </source>
</evidence>
<feature type="chain" id="PRO_5003503547" evidence="4">
    <location>
        <begin position="21"/>
        <end position="332"/>
    </location>
</feature>
<name>G7QA28_9BACT</name>
<dbReference type="Pfam" id="PF09084">
    <property type="entry name" value="NMT1"/>
    <property type="match status" value="1"/>
</dbReference>
<dbReference type="InterPro" id="IPR015168">
    <property type="entry name" value="SsuA/THI5"/>
</dbReference>
<dbReference type="STRING" id="694327.DFW101_1851"/>
<proteinExistence type="inferred from homology"/>
<dbReference type="SMART" id="SM00062">
    <property type="entry name" value="PBPb"/>
    <property type="match status" value="1"/>
</dbReference>
<dbReference type="InterPro" id="IPR001638">
    <property type="entry name" value="Solute-binding_3/MltF_N"/>
</dbReference>
<evidence type="ECO:0000256" key="2">
    <source>
        <dbReference type="ARBA" id="ARBA00010742"/>
    </source>
</evidence>
<sequence length="332" mass="37198">MIFMRPTRCAVSLLMVLVFASLWSCRPPEPEAGKLLPLTLTLTSTPYSGLIAIAKAKGFFKEQGLHVQLVECPSGKAGVEALIQGKVDVAAAADFVFSDKIRVDPALRLFASIGLSRGDQVVARKDRGIGRPKDLEGKSVGVTKGTSADYNLEIFLLLHKVDPATVRVVDLPPVQLVQALQEGEIDAAATWDRLAYEAKKILKENFFCWDLQNTIAYQWVLISREGFGDKDGRVRRLLRALLQAETYILLHKEEAFKIIQATWDFDQEYFSDSWEKTRLTVSLNQGLITSLENQVRWRKLKEPTGKDIPDILDYISLTPLLEEDPKAVTILR</sequence>
<gene>
    <name evidence="6" type="ORF">DFW101_1851</name>
</gene>
<dbReference type="AlphaFoldDB" id="G7QA28"/>
<comment type="subcellular location">
    <subcellularLocation>
        <location evidence="1">Periplasm</location>
    </subcellularLocation>
</comment>
<comment type="similarity">
    <text evidence="2">Belongs to the bacterial solute-binding protein SsuA/TauA family.</text>
</comment>
<evidence type="ECO:0000259" key="5">
    <source>
        <dbReference type="SMART" id="SM00062"/>
    </source>
</evidence>